<evidence type="ECO:0000313" key="2">
    <source>
        <dbReference type="EMBL" id="SFE26332.1"/>
    </source>
</evidence>
<keyword evidence="2" id="KW-0560">Oxidoreductase</keyword>
<gene>
    <name evidence="2" type="ORF">SAMN05216167_1128</name>
</gene>
<proteinExistence type="predicted"/>
<evidence type="ECO:0000313" key="3">
    <source>
        <dbReference type="Proteomes" id="UP000198598"/>
    </source>
</evidence>
<dbReference type="Proteomes" id="UP000198598">
    <property type="component" value="Unassembled WGS sequence"/>
</dbReference>
<dbReference type="EMBL" id="FOLQ01000012">
    <property type="protein sequence ID" value="SFE26332.1"/>
    <property type="molecule type" value="Genomic_DNA"/>
</dbReference>
<accession>A0A1I1Z456</accession>
<dbReference type="STRING" id="662367.SAMN05216167_1128"/>
<dbReference type="GO" id="GO:0051920">
    <property type="term" value="F:peroxiredoxin activity"/>
    <property type="evidence" value="ECO:0007669"/>
    <property type="project" value="InterPro"/>
</dbReference>
<dbReference type="InterPro" id="IPR004675">
    <property type="entry name" value="AhpD_core"/>
</dbReference>
<protein>
    <submittedName>
        <fullName evidence="2">Alkylhydroperoxidase AhpD family core domain-containing protein</fullName>
    </submittedName>
</protein>
<reference evidence="2 3" key="1">
    <citation type="submission" date="2016-10" db="EMBL/GenBank/DDBJ databases">
        <authorList>
            <person name="de Groot N.N."/>
        </authorList>
    </citation>
    <scope>NUCLEOTIDE SEQUENCE [LARGE SCALE GENOMIC DNA]</scope>
    <source>
        <strain evidence="2 3">DSM 26130</strain>
    </source>
</reference>
<keyword evidence="3" id="KW-1185">Reference proteome</keyword>
<organism evidence="2 3">
    <name type="scientific">Spirosoma endophyticum</name>
    <dbReference type="NCBI Taxonomy" id="662367"/>
    <lineage>
        <taxon>Bacteria</taxon>
        <taxon>Pseudomonadati</taxon>
        <taxon>Bacteroidota</taxon>
        <taxon>Cytophagia</taxon>
        <taxon>Cytophagales</taxon>
        <taxon>Cytophagaceae</taxon>
        <taxon>Spirosoma</taxon>
    </lineage>
</organism>
<name>A0A1I1Z456_9BACT</name>
<sequence length="147" mass="16574">MQQRVNIEKTLPGVWKAMYHLSGVLTSSKLTAIQKHLITMRASQLNGCAFCINMHTQEALQAGEHQQRIFLLSVWQESRLFTPEEQAILSLTEEVTLIHQHGVSDETYNQARAFFDDQTLGEIISLVVVINAWNRIAVSTQLAVQAV</sequence>
<dbReference type="SUPFAM" id="SSF69118">
    <property type="entry name" value="AhpD-like"/>
    <property type="match status" value="1"/>
</dbReference>
<dbReference type="NCBIfam" id="TIGR00778">
    <property type="entry name" value="ahpD_dom"/>
    <property type="match status" value="1"/>
</dbReference>
<dbReference type="RefSeq" id="WP_093830960.1">
    <property type="nucleotide sequence ID" value="NZ_FOLQ01000012.1"/>
</dbReference>
<dbReference type="PANTHER" id="PTHR34846:SF10">
    <property type="entry name" value="CYTOPLASMIC PROTEIN"/>
    <property type="match status" value="1"/>
</dbReference>
<evidence type="ECO:0000259" key="1">
    <source>
        <dbReference type="Pfam" id="PF02627"/>
    </source>
</evidence>
<keyword evidence="2" id="KW-0575">Peroxidase</keyword>
<dbReference type="InterPro" id="IPR003779">
    <property type="entry name" value="CMD-like"/>
</dbReference>
<dbReference type="InterPro" id="IPR029032">
    <property type="entry name" value="AhpD-like"/>
</dbReference>
<dbReference type="Pfam" id="PF02627">
    <property type="entry name" value="CMD"/>
    <property type="match status" value="1"/>
</dbReference>
<dbReference type="OrthoDB" id="9801997at2"/>
<dbReference type="PANTHER" id="PTHR34846">
    <property type="entry name" value="4-CARBOXYMUCONOLACTONE DECARBOXYLASE FAMILY PROTEIN (AFU_ORTHOLOGUE AFUA_6G11590)"/>
    <property type="match status" value="1"/>
</dbReference>
<dbReference type="AlphaFoldDB" id="A0A1I1Z456"/>
<feature type="domain" description="Carboxymuconolactone decarboxylase-like" evidence="1">
    <location>
        <begin position="20"/>
        <end position="94"/>
    </location>
</feature>
<dbReference type="Gene3D" id="1.20.1290.10">
    <property type="entry name" value="AhpD-like"/>
    <property type="match status" value="1"/>
</dbReference>